<gene>
    <name evidence="3" type="ORF">SMN809_LOCUS75853</name>
</gene>
<dbReference type="GO" id="GO:0005524">
    <property type="term" value="F:ATP binding"/>
    <property type="evidence" value="ECO:0007669"/>
    <property type="project" value="InterPro"/>
</dbReference>
<comment type="caution">
    <text evidence="3">The sequence shown here is derived from an EMBL/GenBank/DDBJ whole genome shotgun (WGS) entry which is preliminary data.</text>
</comment>
<dbReference type="Gene3D" id="3.30.230.80">
    <property type="match status" value="1"/>
</dbReference>
<feature type="non-terminal residue" evidence="3">
    <location>
        <position position="140"/>
    </location>
</feature>
<dbReference type="Proteomes" id="UP000676336">
    <property type="component" value="Unassembled WGS sequence"/>
</dbReference>
<evidence type="ECO:0000256" key="1">
    <source>
        <dbReference type="ARBA" id="ARBA00008239"/>
    </source>
</evidence>
<dbReference type="InterPro" id="IPR020568">
    <property type="entry name" value="Ribosomal_Su5_D2-typ_SF"/>
</dbReference>
<dbReference type="SUPFAM" id="SSF54211">
    <property type="entry name" value="Ribosomal protein S5 domain 2-like"/>
    <property type="match status" value="1"/>
</dbReference>
<accession>A0A8S3IK78</accession>
<proteinExistence type="inferred from homology"/>
<evidence type="ECO:0000256" key="2">
    <source>
        <dbReference type="ARBA" id="ARBA00023186"/>
    </source>
</evidence>
<dbReference type="GO" id="GO:0051082">
    <property type="term" value="F:unfolded protein binding"/>
    <property type="evidence" value="ECO:0007669"/>
    <property type="project" value="InterPro"/>
</dbReference>
<dbReference type="Pfam" id="PF00183">
    <property type="entry name" value="HSP90"/>
    <property type="match status" value="1"/>
</dbReference>
<dbReference type="InterPro" id="IPR001404">
    <property type="entry name" value="Hsp90_fam"/>
</dbReference>
<comment type="similarity">
    <text evidence="1">Belongs to the heat shock protein 90 family.</text>
</comment>
<protein>
    <recommendedName>
        <fullName evidence="5">Heat shock protein 90</fullName>
    </recommendedName>
</protein>
<sequence>MIYSHFTAEGEVTFKSILYVPKAAPFDLFSKYDKKTDAIKLYVRRVFITDNFEEMMPKYLSFIRGVVDSDDLPLNVSRENLQQSKLLKVIKKKLVRKALDMLKKISAADYETFWKEYGTNIKLGVIEDSANRTRLAKLLR</sequence>
<name>A0A8S3IK78_9BILA</name>
<evidence type="ECO:0008006" key="5">
    <source>
        <dbReference type="Google" id="ProtNLM"/>
    </source>
</evidence>
<dbReference type="PANTHER" id="PTHR11528">
    <property type="entry name" value="HEAT SHOCK PROTEIN 90 FAMILY MEMBER"/>
    <property type="match status" value="1"/>
</dbReference>
<dbReference type="GO" id="GO:0140662">
    <property type="term" value="F:ATP-dependent protein folding chaperone"/>
    <property type="evidence" value="ECO:0007669"/>
    <property type="project" value="InterPro"/>
</dbReference>
<dbReference type="AlphaFoldDB" id="A0A8S3IK78"/>
<dbReference type="EMBL" id="CAJOBI010333472">
    <property type="protein sequence ID" value="CAF5202213.1"/>
    <property type="molecule type" value="Genomic_DNA"/>
</dbReference>
<evidence type="ECO:0000313" key="3">
    <source>
        <dbReference type="EMBL" id="CAF5202213.1"/>
    </source>
</evidence>
<evidence type="ECO:0000313" key="4">
    <source>
        <dbReference type="Proteomes" id="UP000676336"/>
    </source>
</evidence>
<keyword evidence="2" id="KW-0143">Chaperone</keyword>
<organism evidence="3 4">
    <name type="scientific">Rotaria magnacalcarata</name>
    <dbReference type="NCBI Taxonomy" id="392030"/>
    <lineage>
        <taxon>Eukaryota</taxon>
        <taxon>Metazoa</taxon>
        <taxon>Spiralia</taxon>
        <taxon>Gnathifera</taxon>
        <taxon>Rotifera</taxon>
        <taxon>Eurotatoria</taxon>
        <taxon>Bdelloidea</taxon>
        <taxon>Philodinida</taxon>
        <taxon>Philodinidae</taxon>
        <taxon>Rotaria</taxon>
    </lineage>
</organism>
<reference evidence="3" key="1">
    <citation type="submission" date="2021-02" db="EMBL/GenBank/DDBJ databases">
        <authorList>
            <person name="Nowell W R."/>
        </authorList>
    </citation>
    <scope>NUCLEOTIDE SEQUENCE</scope>
</reference>
<dbReference type="GO" id="GO:0016887">
    <property type="term" value="F:ATP hydrolysis activity"/>
    <property type="evidence" value="ECO:0007669"/>
    <property type="project" value="InterPro"/>
</dbReference>